<dbReference type="EMBL" id="BT084923">
    <property type="protein sequence ID" value="ACR35276.1"/>
    <property type="molecule type" value="mRNA"/>
</dbReference>
<organism evidence="2">
    <name type="scientific">Zea mays</name>
    <name type="common">Maize</name>
    <dbReference type="NCBI Taxonomy" id="4577"/>
    <lineage>
        <taxon>Eukaryota</taxon>
        <taxon>Viridiplantae</taxon>
        <taxon>Streptophyta</taxon>
        <taxon>Embryophyta</taxon>
        <taxon>Tracheophyta</taxon>
        <taxon>Spermatophyta</taxon>
        <taxon>Magnoliopsida</taxon>
        <taxon>Liliopsida</taxon>
        <taxon>Poales</taxon>
        <taxon>Poaceae</taxon>
        <taxon>PACMAD clade</taxon>
        <taxon>Panicoideae</taxon>
        <taxon>Andropogonodae</taxon>
        <taxon>Andropogoneae</taxon>
        <taxon>Tripsacinae</taxon>
        <taxon>Zea</taxon>
    </lineage>
</organism>
<evidence type="ECO:0000313" key="2">
    <source>
        <dbReference type="EMBL" id="ACR35276.1"/>
    </source>
</evidence>
<name>C4J276_MAIZE</name>
<feature type="signal peptide" evidence="1">
    <location>
        <begin position="1"/>
        <end position="20"/>
    </location>
</feature>
<reference evidence="2" key="2">
    <citation type="submission" date="2012-06" db="EMBL/GenBank/DDBJ databases">
        <authorList>
            <person name="Yu Y."/>
            <person name="Currie J."/>
            <person name="Lomeli R."/>
            <person name="Angelova A."/>
            <person name="Collura K."/>
            <person name="Wissotski M."/>
            <person name="Campos D."/>
            <person name="Kudrna D."/>
            <person name="Golser W."/>
            <person name="Ashely E."/>
            <person name="Descour A."/>
            <person name="Fernandes J."/>
            <person name="Soderlund C."/>
            <person name="Walbot V."/>
        </authorList>
    </citation>
    <scope>NUCLEOTIDE SEQUENCE</scope>
    <source>
        <strain evidence="2">B73</strain>
    </source>
</reference>
<evidence type="ECO:0000256" key="1">
    <source>
        <dbReference type="SAM" id="SignalP"/>
    </source>
</evidence>
<evidence type="ECO:0008006" key="3">
    <source>
        <dbReference type="Google" id="ProtNLM"/>
    </source>
</evidence>
<dbReference type="AlphaFoldDB" id="C4J276"/>
<keyword evidence="1" id="KW-0732">Signal</keyword>
<proteinExistence type="evidence at transcript level"/>
<feature type="chain" id="PRO_5002939251" description="Secreted protein" evidence="1">
    <location>
        <begin position="21"/>
        <end position="433"/>
    </location>
</feature>
<reference evidence="2" key="1">
    <citation type="journal article" date="2009" name="PLoS Genet.">
        <title>Sequencing, mapping, and analysis of 27,455 maize full-length cDNAs.</title>
        <authorList>
            <person name="Soderlund C."/>
            <person name="Descour A."/>
            <person name="Kudrna D."/>
            <person name="Bomhoff M."/>
            <person name="Boyd L."/>
            <person name="Currie J."/>
            <person name="Angelova A."/>
            <person name="Collura K."/>
            <person name="Wissotski M."/>
            <person name="Ashley E."/>
            <person name="Morrow D."/>
            <person name="Fernandes J."/>
            <person name="Walbot V."/>
            <person name="Yu Y."/>
        </authorList>
    </citation>
    <scope>NUCLEOTIDE SEQUENCE</scope>
    <source>
        <strain evidence="2">B73</strain>
    </source>
</reference>
<sequence length="433" mass="46778">MYAHACLLVVTHTLLTGTWPHQLAWSVASIVSLRPTQPGEALPLDEPQQELHHLGGLLERVGGAGLLGVLGHQDADALALAPAPQRPEGVLVGAVVADVHGQDVGAAREAERLEQELERLALVPLDGGPHLQHHPPLRQPQPGVLPQNALHRLPQLAPHLFVDASEVDGDAEPVVLHLGPGYAARRLYQALVHSLYHGQELARRCRLEQDSFCLGLLVPGRRGLGRTLDVHAVAAGVVELRQLHEPEHLVAAPAAHDRRREMLGDATHGHPHRLAHEGGVGVVHDGRQRAVVVQEHDDAPALGRRHDPLELAQRRRVPRHPGGALLLLVGAGAGERGCGPGVRGRRRPHGLHAPAGAAAHLRLQALAAHGGGCDPAGAARRRVREQRRPRAGARARRLRWDAGSLRHRHARLRHRHPIGRSTAIRGWLQIGKE</sequence>
<protein>
    <recommendedName>
        <fullName evidence="3">Secreted protein</fullName>
    </recommendedName>
</protein>
<accession>C4J276</accession>